<dbReference type="InterPro" id="IPR011004">
    <property type="entry name" value="Trimer_LpxA-like_sf"/>
</dbReference>
<dbReference type="GO" id="GO:0016740">
    <property type="term" value="F:transferase activity"/>
    <property type="evidence" value="ECO:0007669"/>
    <property type="project" value="UniProtKB-KW"/>
</dbReference>
<evidence type="ECO:0000256" key="5">
    <source>
        <dbReference type="PIRSR" id="PIRSR620019-2"/>
    </source>
</evidence>
<dbReference type="PANTHER" id="PTHR43300">
    <property type="entry name" value="ACETYLTRANSFERASE"/>
    <property type="match status" value="1"/>
</dbReference>
<evidence type="ECO:0000256" key="2">
    <source>
        <dbReference type="ARBA" id="ARBA00022679"/>
    </source>
</evidence>
<dbReference type="OrthoDB" id="9794407at2"/>
<gene>
    <name evidence="7" type="ORF">EZ437_01505</name>
</gene>
<dbReference type="InterPro" id="IPR018357">
    <property type="entry name" value="Hexapep_transf_CS"/>
</dbReference>
<keyword evidence="3" id="KW-0677">Repeat</keyword>
<feature type="binding site" evidence="5">
    <location>
        <position position="62"/>
    </location>
    <ligand>
        <name>substrate</name>
    </ligand>
</feature>
<evidence type="ECO:0000313" key="8">
    <source>
        <dbReference type="Proteomes" id="UP000293347"/>
    </source>
</evidence>
<dbReference type="Pfam" id="PF17836">
    <property type="entry name" value="PglD_N"/>
    <property type="match status" value="1"/>
</dbReference>
<evidence type="ECO:0000256" key="1">
    <source>
        <dbReference type="ARBA" id="ARBA00007274"/>
    </source>
</evidence>
<feature type="binding site" evidence="5">
    <location>
        <position position="135"/>
    </location>
    <ligand>
        <name>acetyl-CoA</name>
        <dbReference type="ChEBI" id="CHEBI:57288"/>
    </ligand>
</feature>
<feature type="binding site" evidence="5">
    <location>
        <position position="156"/>
    </location>
    <ligand>
        <name>acetyl-CoA</name>
        <dbReference type="ChEBI" id="CHEBI:57288"/>
    </ligand>
</feature>
<dbReference type="SUPFAM" id="SSF51161">
    <property type="entry name" value="Trimeric LpxA-like enzymes"/>
    <property type="match status" value="1"/>
</dbReference>
<dbReference type="RefSeq" id="WP_131592543.1">
    <property type="nucleotide sequence ID" value="NZ_SJSL01000001.1"/>
</dbReference>
<dbReference type="NCBIfam" id="TIGR03570">
    <property type="entry name" value="NeuD_NnaD"/>
    <property type="match status" value="1"/>
</dbReference>
<dbReference type="PANTHER" id="PTHR43300:SF7">
    <property type="entry name" value="UDP-N-ACETYLBACILLOSAMINE N-ACETYLTRANSFERASE"/>
    <property type="match status" value="1"/>
</dbReference>
<dbReference type="Gene3D" id="2.160.10.10">
    <property type="entry name" value="Hexapeptide repeat proteins"/>
    <property type="match status" value="1"/>
</dbReference>
<feature type="domain" description="PglD N-terminal" evidence="6">
    <location>
        <begin position="3"/>
        <end position="71"/>
    </location>
</feature>
<keyword evidence="8" id="KW-1185">Reference proteome</keyword>
<accession>A0A4R0NP44</accession>
<dbReference type="Gene3D" id="3.40.50.20">
    <property type="match status" value="1"/>
</dbReference>
<dbReference type="AlphaFoldDB" id="A0A4R0NP44"/>
<protein>
    <submittedName>
        <fullName evidence="7">Acetyltransferase</fullName>
    </submittedName>
</protein>
<comment type="caution">
    <text evidence="7">The sequence shown here is derived from an EMBL/GenBank/DDBJ whole genome shotgun (WGS) entry which is preliminary data.</text>
</comment>
<feature type="active site" description="Proton acceptor" evidence="4">
    <location>
        <position position="126"/>
    </location>
</feature>
<proteinExistence type="inferred from homology"/>
<dbReference type="InterPro" id="IPR050179">
    <property type="entry name" value="Trans_hexapeptide_repeat"/>
</dbReference>
<evidence type="ECO:0000259" key="6">
    <source>
        <dbReference type="Pfam" id="PF17836"/>
    </source>
</evidence>
<dbReference type="Proteomes" id="UP000293347">
    <property type="component" value="Unassembled WGS sequence"/>
</dbReference>
<evidence type="ECO:0000256" key="3">
    <source>
        <dbReference type="ARBA" id="ARBA00022737"/>
    </source>
</evidence>
<dbReference type="PROSITE" id="PS00101">
    <property type="entry name" value="HEXAPEP_TRANSFERASES"/>
    <property type="match status" value="1"/>
</dbReference>
<name>A0A4R0NP44_9SPHI</name>
<dbReference type="EMBL" id="SJSL01000001">
    <property type="protein sequence ID" value="TCD02691.1"/>
    <property type="molecule type" value="Genomic_DNA"/>
</dbReference>
<reference evidence="7 8" key="1">
    <citation type="submission" date="2019-02" db="EMBL/GenBank/DDBJ databases">
        <title>Pedobacter sp. RP-1-14 sp. nov., isolated from Arctic soil.</title>
        <authorList>
            <person name="Dahal R.H."/>
        </authorList>
    </citation>
    <scope>NUCLEOTIDE SEQUENCE [LARGE SCALE GENOMIC DNA]</scope>
    <source>
        <strain evidence="7 8">RP-1-14</strain>
    </source>
</reference>
<sequence length="202" mass="21179">MHIIGASGHAKVIVDILLELGVEISGIWDENSRIEALMGYPIKGNFEAFKKIQVENVIIAIGNNTIRKRISLELAGNSSVAIHPKAVISRFSSVGVGTVIMANATVNVSALIGKHSIINTNSSVDHDCILEDYVHISPQAGLAGNVFVGEGTHIGIGASVIQGVKIGKWANVGAGAVVIRDVPDYAVVVGNPGKVIRYNTPA</sequence>
<dbReference type="CDD" id="cd03360">
    <property type="entry name" value="LbH_AT_putative"/>
    <property type="match status" value="1"/>
</dbReference>
<evidence type="ECO:0000313" key="7">
    <source>
        <dbReference type="EMBL" id="TCD02691.1"/>
    </source>
</evidence>
<dbReference type="InterPro" id="IPR041561">
    <property type="entry name" value="PglD_N"/>
</dbReference>
<feature type="binding site" evidence="5">
    <location>
        <begin position="7"/>
        <end position="9"/>
    </location>
    <ligand>
        <name>substrate</name>
    </ligand>
</feature>
<feature type="site" description="Increases basicity of active site His" evidence="4">
    <location>
        <position position="127"/>
    </location>
</feature>
<evidence type="ECO:0000256" key="4">
    <source>
        <dbReference type="PIRSR" id="PIRSR620019-1"/>
    </source>
</evidence>
<organism evidence="7 8">
    <name type="scientific">Pedobacter psychroterrae</name>
    <dbReference type="NCBI Taxonomy" id="2530453"/>
    <lineage>
        <taxon>Bacteria</taxon>
        <taxon>Pseudomonadati</taxon>
        <taxon>Bacteroidota</taxon>
        <taxon>Sphingobacteriia</taxon>
        <taxon>Sphingobacteriales</taxon>
        <taxon>Sphingobacteriaceae</taxon>
        <taxon>Pedobacter</taxon>
    </lineage>
</organism>
<keyword evidence="2 7" id="KW-0808">Transferase</keyword>
<dbReference type="InterPro" id="IPR020019">
    <property type="entry name" value="AcTrfase_PglD-like"/>
</dbReference>
<comment type="similarity">
    <text evidence="1">Belongs to the transferase hexapeptide repeat family.</text>
</comment>